<sequence length="135" mass="15699">MTPLCTLLKSGSDVLVQTFTVLVYRPSFLGYVKVNVDICFSEKINTFASAHISQFTRSYDMIMFNGVANRFLVCIAASFIVYRRSNVYVSLIINTIWFYVFRLPWCIKGDAYRQLEELQLRFLDSRLDDKSFSTE</sequence>
<evidence type="ECO:0000313" key="2">
    <source>
        <dbReference type="Proteomes" id="UP001148838"/>
    </source>
</evidence>
<organism evidence="1 2">
    <name type="scientific">Periplaneta americana</name>
    <name type="common">American cockroach</name>
    <name type="synonym">Blatta americana</name>
    <dbReference type="NCBI Taxonomy" id="6978"/>
    <lineage>
        <taxon>Eukaryota</taxon>
        <taxon>Metazoa</taxon>
        <taxon>Ecdysozoa</taxon>
        <taxon>Arthropoda</taxon>
        <taxon>Hexapoda</taxon>
        <taxon>Insecta</taxon>
        <taxon>Pterygota</taxon>
        <taxon>Neoptera</taxon>
        <taxon>Polyneoptera</taxon>
        <taxon>Dictyoptera</taxon>
        <taxon>Blattodea</taxon>
        <taxon>Blattoidea</taxon>
        <taxon>Blattidae</taxon>
        <taxon>Blattinae</taxon>
        <taxon>Periplaneta</taxon>
    </lineage>
</organism>
<reference evidence="1 2" key="1">
    <citation type="journal article" date="2022" name="Allergy">
        <title>Genome assembly and annotation of Periplaneta americana reveal a comprehensive cockroach allergen profile.</title>
        <authorList>
            <person name="Wang L."/>
            <person name="Xiong Q."/>
            <person name="Saelim N."/>
            <person name="Wang L."/>
            <person name="Nong W."/>
            <person name="Wan A.T."/>
            <person name="Shi M."/>
            <person name="Liu X."/>
            <person name="Cao Q."/>
            <person name="Hui J.H.L."/>
            <person name="Sookrung N."/>
            <person name="Leung T.F."/>
            <person name="Tungtrongchitr A."/>
            <person name="Tsui S.K.W."/>
        </authorList>
    </citation>
    <scope>NUCLEOTIDE SEQUENCE [LARGE SCALE GENOMIC DNA]</scope>
    <source>
        <strain evidence="1">PWHHKU_190912</strain>
    </source>
</reference>
<dbReference type="Proteomes" id="UP001148838">
    <property type="component" value="Unassembled WGS sequence"/>
</dbReference>
<protein>
    <submittedName>
        <fullName evidence="1">Uncharacterized protein</fullName>
    </submittedName>
</protein>
<dbReference type="EMBL" id="JAJSOF020000005">
    <property type="protein sequence ID" value="KAJ4448349.1"/>
    <property type="molecule type" value="Genomic_DNA"/>
</dbReference>
<accession>A0ABQ8TP63</accession>
<evidence type="ECO:0000313" key="1">
    <source>
        <dbReference type="EMBL" id="KAJ4448349.1"/>
    </source>
</evidence>
<gene>
    <name evidence="1" type="ORF">ANN_10364</name>
</gene>
<comment type="caution">
    <text evidence="1">The sequence shown here is derived from an EMBL/GenBank/DDBJ whole genome shotgun (WGS) entry which is preliminary data.</text>
</comment>
<name>A0ABQ8TP63_PERAM</name>
<proteinExistence type="predicted"/>
<keyword evidence="2" id="KW-1185">Reference proteome</keyword>